<dbReference type="InterPro" id="IPR001322">
    <property type="entry name" value="Lamin_tail_dom"/>
</dbReference>
<feature type="domain" description="LTD" evidence="2">
    <location>
        <begin position="165"/>
        <end position="265"/>
    </location>
</feature>
<dbReference type="EMBL" id="JAGQLK010000031">
    <property type="protein sequence ID" value="MCA9383145.1"/>
    <property type="molecule type" value="Genomic_DNA"/>
</dbReference>
<sequence>MKKLVFFITLLSLSLLSILVSAQTADSLLITEVMPNPAGLDSEYEWIELTNFSGSAIDLSLWQLNGTSLPSLTIGPSEIIVLVRNEPSFYQRYSTFVRVEEHSFSLGNSGATLSLTDGNTTSEFTYPSATEEISFELLSGDCNTITEHVSSNSVGAPNTSCLTPSTTPNPIAEYPNKVFISGIDYAPQNGDEWLEITNQEDFAINLGNWIIEDKSNNKYIIPDTALNASETVRIFPTTVSLNNNGDTIYLFTPTGIQIDIYSYDTKTVDTSLQQIVTETKNETTSPVVTITPSEDKVEISYQIPRLYLIGEY</sequence>
<feature type="signal peptide" evidence="1">
    <location>
        <begin position="1"/>
        <end position="22"/>
    </location>
</feature>
<evidence type="ECO:0000259" key="2">
    <source>
        <dbReference type="PROSITE" id="PS51841"/>
    </source>
</evidence>
<dbReference type="InterPro" id="IPR036415">
    <property type="entry name" value="Lamin_tail_dom_sf"/>
</dbReference>
<name>A0A955RJ91_9BACT</name>
<dbReference type="Pfam" id="PF00932">
    <property type="entry name" value="LTD"/>
    <property type="match status" value="2"/>
</dbReference>
<accession>A0A955RJ91</accession>
<protein>
    <submittedName>
        <fullName evidence="3">Lamin tail domain-containing protein</fullName>
    </submittedName>
</protein>
<gene>
    <name evidence="3" type="ORF">KC909_02160</name>
</gene>
<reference evidence="3" key="1">
    <citation type="submission" date="2020-04" db="EMBL/GenBank/DDBJ databases">
        <authorList>
            <person name="Zhang T."/>
        </authorList>
    </citation>
    <scope>NUCLEOTIDE SEQUENCE</scope>
    <source>
        <strain evidence="3">HKST-UBA14</strain>
    </source>
</reference>
<evidence type="ECO:0000256" key="1">
    <source>
        <dbReference type="SAM" id="SignalP"/>
    </source>
</evidence>
<dbReference type="Proteomes" id="UP000783287">
    <property type="component" value="Unassembled WGS sequence"/>
</dbReference>
<dbReference type="SUPFAM" id="SSF74853">
    <property type="entry name" value="Lamin A/C globular tail domain"/>
    <property type="match status" value="2"/>
</dbReference>
<dbReference type="AlphaFoldDB" id="A0A955RJ91"/>
<feature type="chain" id="PRO_5037935929" evidence="1">
    <location>
        <begin position="23"/>
        <end position="312"/>
    </location>
</feature>
<evidence type="ECO:0000313" key="3">
    <source>
        <dbReference type="EMBL" id="MCA9383145.1"/>
    </source>
</evidence>
<proteinExistence type="predicted"/>
<reference evidence="3" key="2">
    <citation type="journal article" date="2021" name="Microbiome">
        <title>Successional dynamics and alternative stable states in a saline activated sludge microbial community over 9 years.</title>
        <authorList>
            <person name="Wang Y."/>
            <person name="Ye J."/>
            <person name="Ju F."/>
            <person name="Liu L."/>
            <person name="Boyd J.A."/>
            <person name="Deng Y."/>
            <person name="Parks D.H."/>
            <person name="Jiang X."/>
            <person name="Yin X."/>
            <person name="Woodcroft B.J."/>
            <person name="Tyson G.W."/>
            <person name="Hugenholtz P."/>
            <person name="Polz M.F."/>
            <person name="Zhang T."/>
        </authorList>
    </citation>
    <scope>NUCLEOTIDE SEQUENCE</scope>
    <source>
        <strain evidence="3">HKST-UBA14</strain>
    </source>
</reference>
<dbReference type="Gene3D" id="2.60.40.1260">
    <property type="entry name" value="Lamin Tail domain"/>
    <property type="match status" value="1"/>
</dbReference>
<organism evidence="3 4">
    <name type="scientific">Candidatus Dojkabacteria bacterium</name>
    <dbReference type="NCBI Taxonomy" id="2099670"/>
    <lineage>
        <taxon>Bacteria</taxon>
        <taxon>Candidatus Dojkabacteria</taxon>
    </lineage>
</organism>
<evidence type="ECO:0000313" key="4">
    <source>
        <dbReference type="Proteomes" id="UP000783287"/>
    </source>
</evidence>
<feature type="domain" description="LTD" evidence="2">
    <location>
        <begin position="14"/>
        <end position="128"/>
    </location>
</feature>
<keyword evidence="1" id="KW-0732">Signal</keyword>
<comment type="caution">
    <text evidence="3">The sequence shown here is derived from an EMBL/GenBank/DDBJ whole genome shotgun (WGS) entry which is preliminary data.</text>
</comment>
<dbReference type="PROSITE" id="PS51841">
    <property type="entry name" value="LTD"/>
    <property type="match status" value="2"/>
</dbReference>